<dbReference type="Gene3D" id="3.40.720.10">
    <property type="entry name" value="Alkaline Phosphatase, subunit A"/>
    <property type="match status" value="1"/>
</dbReference>
<name>A0AAN6DT97_9EURO</name>
<dbReference type="EC" id="3.1.3.1" evidence="1"/>
<dbReference type="Pfam" id="PF00245">
    <property type="entry name" value="Alk_phosphatase"/>
    <property type="match status" value="1"/>
</dbReference>
<reference evidence="3" key="1">
    <citation type="journal article" date="2022" name="bioRxiv">
        <title>Deciphering the potential niche of two novel black yeast fungi from a biological soil crust based on their genomes, phenotypes, and melanin regulation.</title>
        <authorList>
            <consortium name="DOE Joint Genome Institute"/>
            <person name="Carr E.C."/>
            <person name="Barton Q."/>
            <person name="Grambo S."/>
            <person name="Sullivan M."/>
            <person name="Renfro C.M."/>
            <person name="Kuo A."/>
            <person name="Pangilinan J."/>
            <person name="Lipzen A."/>
            <person name="Keymanesh K."/>
            <person name="Savage E."/>
            <person name="Barry K."/>
            <person name="Grigoriev I.V."/>
            <person name="Riekhof W.R."/>
            <person name="Harris S.S."/>
        </authorList>
    </citation>
    <scope>NUCLEOTIDE SEQUENCE</scope>
    <source>
        <strain evidence="3">JF 03-4F</strain>
    </source>
</reference>
<dbReference type="AlphaFoldDB" id="A0AAN6DT97"/>
<feature type="binding site" evidence="2">
    <location>
        <position position="100"/>
    </location>
    <ligand>
        <name>Zn(2+)</name>
        <dbReference type="ChEBI" id="CHEBI:29105"/>
        <label>2</label>
    </ligand>
</feature>
<keyword evidence="2" id="KW-0460">Magnesium</keyword>
<dbReference type="SUPFAM" id="SSF53649">
    <property type="entry name" value="Alkaline phosphatase-like"/>
    <property type="match status" value="1"/>
</dbReference>
<dbReference type="EMBL" id="MU404355">
    <property type="protein sequence ID" value="KAI1611791.1"/>
    <property type="molecule type" value="Genomic_DNA"/>
</dbReference>
<dbReference type="PANTHER" id="PTHR11596">
    <property type="entry name" value="ALKALINE PHOSPHATASE"/>
    <property type="match status" value="1"/>
</dbReference>
<evidence type="ECO:0000256" key="2">
    <source>
        <dbReference type="PIRSR" id="PIRSR601952-2"/>
    </source>
</evidence>
<gene>
    <name evidence="3" type="ORF">EDD36DRAFT_419664</name>
</gene>
<keyword evidence="2" id="KW-0862">Zinc</keyword>
<dbReference type="InterPro" id="IPR017850">
    <property type="entry name" value="Alkaline_phosphatase_core_sf"/>
</dbReference>
<organism evidence="3 4">
    <name type="scientific">Exophiala viscosa</name>
    <dbReference type="NCBI Taxonomy" id="2486360"/>
    <lineage>
        <taxon>Eukaryota</taxon>
        <taxon>Fungi</taxon>
        <taxon>Dikarya</taxon>
        <taxon>Ascomycota</taxon>
        <taxon>Pezizomycotina</taxon>
        <taxon>Eurotiomycetes</taxon>
        <taxon>Chaetothyriomycetidae</taxon>
        <taxon>Chaetothyriales</taxon>
        <taxon>Herpotrichiellaceae</taxon>
        <taxon>Exophiala</taxon>
    </lineage>
</organism>
<proteinExistence type="predicted"/>
<keyword evidence="4" id="KW-1185">Reference proteome</keyword>
<protein>
    <recommendedName>
        <fullName evidence="1">alkaline phosphatase</fullName>
        <ecNumber evidence="1">3.1.3.1</ecNumber>
    </recommendedName>
</protein>
<comment type="cofactor">
    <cofactor evidence="2">
        <name>Mg(2+)</name>
        <dbReference type="ChEBI" id="CHEBI:18420"/>
    </cofactor>
    <text evidence="2">Binds 1 Mg(2+) ion.</text>
</comment>
<dbReference type="Proteomes" id="UP001203852">
    <property type="component" value="Unassembled WGS sequence"/>
</dbReference>
<accession>A0AAN6DT97</accession>
<dbReference type="GO" id="GO:0046872">
    <property type="term" value="F:metal ion binding"/>
    <property type="evidence" value="ECO:0007669"/>
    <property type="project" value="UniProtKB-KW"/>
</dbReference>
<feature type="binding site" evidence="2">
    <location>
        <position position="91"/>
    </location>
    <ligand>
        <name>Mg(2+)</name>
        <dbReference type="ChEBI" id="CHEBI:18420"/>
    </ligand>
</feature>
<feature type="binding site" evidence="2">
    <location>
        <position position="127"/>
    </location>
    <ligand>
        <name>Zn(2+)</name>
        <dbReference type="ChEBI" id="CHEBI:29105"/>
        <label>2</label>
    </ligand>
</feature>
<comment type="caution">
    <text evidence="3">The sequence shown here is derived from an EMBL/GenBank/DDBJ whole genome shotgun (WGS) entry which is preliminary data.</text>
</comment>
<sequence length="151" mass="17005">MVLSLTLSRMDLPNAPGPISQGQTYFSVSFQGKDYYAEFAKKNYTIVQNNTALRNFPTGPKRLPGLNEMTVKALEILHTRHQPDGLFLMSEVASIDKQMHTLAYDRALDLESLDELDDTLVLVTVDHGHGFDVMGNVNTHFLHAQKDDRDK</sequence>
<dbReference type="InterPro" id="IPR001952">
    <property type="entry name" value="Alkaline_phosphatase"/>
</dbReference>
<evidence type="ECO:0000256" key="1">
    <source>
        <dbReference type="ARBA" id="ARBA00012647"/>
    </source>
</evidence>
<evidence type="ECO:0000313" key="4">
    <source>
        <dbReference type="Proteomes" id="UP001203852"/>
    </source>
</evidence>
<feature type="binding site" evidence="2">
    <location>
        <position position="126"/>
    </location>
    <ligand>
        <name>Zn(2+)</name>
        <dbReference type="ChEBI" id="CHEBI:29105"/>
        <label>2</label>
    </ligand>
</feature>
<feature type="binding site" evidence="2">
    <location>
        <position position="96"/>
    </location>
    <ligand>
        <name>Zn(2+)</name>
        <dbReference type="ChEBI" id="CHEBI:29105"/>
        <label>2</label>
    </ligand>
</feature>
<evidence type="ECO:0000313" key="3">
    <source>
        <dbReference type="EMBL" id="KAI1611791.1"/>
    </source>
</evidence>
<dbReference type="GO" id="GO:0004035">
    <property type="term" value="F:alkaline phosphatase activity"/>
    <property type="evidence" value="ECO:0007669"/>
    <property type="project" value="UniProtKB-EC"/>
</dbReference>
<keyword evidence="2" id="KW-0479">Metal-binding</keyword>
<dbReference type="PANTHER" id="PTHR11596:SF72">
    <property type="entry name" value="ALKALINE PHOSPHATASE"/>
    <property type="match status" value="1"/>
</dbReference>
<comment type="cofactor">
    <cofactor evidence="2">
        <name>Zn(2+)</name>
        <dbReference type="ChEBI" id="CHEBI:29105"/>
    </cofactor>
    <text evidence="2">Binds 2 Zn(2+) ions.</text>
</comment>